<organism evidence="7 8">
    <name type="scientific">Sphagnum jensenii</name>
    <dbReference type="NCBI Taxonomy" id="128206"/>
    <lineage>
        <taxon>Eukaryota</taxon>
        <taxon>Viridiplantae</taxon>
        <taxon>Streptophyta</taxon>
        <taxon>Embryophyta</taxon>
        <taxon>Bryophyta</taxon>
        <taxon>Sphagnophytina</taxon>
        <taxon>Sphagnopsida</taxon>
        <taxon>Sphagnales</taxon>
        <taxon>Sphagnaceae</taxon>
        <taxon>Sphagnum</taxon>
    </lineage>
</organism>
<evidence type="ECO:0000259" key="5">
    <source>
        <dbReference type="PROSITE" id="PS50090"/>
    </source>
</evidence>
<dbReference type="InterPro" id="IPR015495">
    <property type="entry name" value="Myb_TF_plants"/>
</dbReference>
<dbReference type="PROSITE" id="PS51294">
    <property type="entry name" value="HTH_MYB"/>
    <property type="match status" value="2"/>
</dbReference>
<gene>
    <name evidence="7" type="ORF">CSSPJE1EN1_LOCUS7818</name>
</gene>
<keyword evidence="8" id="KW-1185">Reference proteome</keyword>
<feature type="domain" description="Myb-like" evidence="5">
    <location>
        <begin position="9"/>
        <end position="61"/>
    </location>
</feature>
<dbReference type="InterPro" id="IPR017930">
    <property type="entry name" value="Myb_dom"/>
</dbReference>
<evidence type="ECO:0000256" key="2">
    <source>
        <dbReference type="ARBA" id="ARBA00023125"/>
    </source>
</evidence>
<dbReference type="PANTHER" id="PTHR47999:SF124">
    <property type="entry name" value="MYB TRANSCRIPTION FACTOR 42"/>
    <property type="match status" value="1"/>
</dbReference>
<keyword evidence="2" id="KW-0238">DNA-binding</keyword>
<evidence type="ECO:0000313" key="8">
    <source>
        <dbReference type="Proteomes" id="UP001497444"/>
    </source>
</evidence>
<feature type="domain" description="HTH myb-type" evidence="6">
    <location>
        <begin position="9"/>
        <end position="61"/>
    </location>
</feature>
<accession>A0ABP0W6C0</accession>
<feature type="region of interest" description="Disordered" evidence="4">
    <location>
        <begin position="120"/>
        <end position="139"/>
    </location>
</feature>
<feature type="compositionally biased region" description="Basic and acidic residues" evidence="4">
    <location>
        <begin position="128"/>
        <end position="139"/>
    </location>
</feature>
<evidence type="ECO:0000256" key="1">
    <source>
        <dbReference type="ARBA" id="ARBA00004123"/>
    </source>
</evidence>
<dbReference type="PROSITE" id="PS50090">
    <property type="entry name" value="MYB_LIKE"/>
    <property type="match status" value="2"/>
</dbReference>
<dbReference type="SUPFAM" id="SSF46689">
    <property type="entry name" value="Homeodomain-like"/>
    <property type="match status" value="1"/>
</dbReference>
<name>A0ABP0W6C0_9BRYO</name>
<evidence type="ECO:0000256" key="3">
    <source>
        <dbReference type="ARBA" id="ARBA00023242"/>
    </source>
</evidence>
<keyword evidence="3" id="KW-0539">Nucleus</keyword>
<protein>
    <submittedName>
        <fullName evidence="7">Uncharacterized protein</fullName>
    </submittedName>
</protein>
<dbReference type="PANTHER" id="PTHR47999">
    <property type="entry name" value="TRANSCRIPTION FACTOR MYB8-RELATED-RELATED"/>
    <property type="match status" value="1"/>
</dbReference>
<comment type="subcellular location">
    <subcellularLocation>
        <location evidence="1">Nucleus</location>
    </subcellularLocation>
</comment>
<dbReference type="Pfam" id="PF00249">
    <property type="entry name" value="Myb_DNA-binding"/>
    <property type="match status" value="2"/>
</dbReference>
<dbReference type="CDD" id="cd00167">
    <property type="entry name" value="SANT"/>
    <property type="match status" value="2"/>
</dbReference>
<evidence type="ECO:0000256" key="4">
    <source>
        <dbReference type="SAM" id="MobiDB-lite"/>
    </source>
</evidence>
<dbReference type="Proteomes" id="UP001497444">
    <property type="component" value="Chromosome 14"/>
</dbReference>
<evidence type="ECO:0000313" key="7">
    <source>
        <dbReference type="EMBL" id="CAK9262340.1"/>
    </source>
</evidence>
<proteinExistence type="predicted"/>
<dbReference type="EMBL" id="OZ020109">
    <property type="protein sequence ID" value="CAK9262340.1"/>
    <property type="molecule type" value="Genomic_DNA"/>
</dbReference>
<reference evidence="7" key="1">
    <citation type="submission" date="2024-02" db="EMBL/GenBank/DDBJ databases">
        <authorList>
            <consortium name="ELIXIR-Norway"/>
            <consortium name="Elixir Norway"/>
        </authorList>
    </citation>
    <scope>NUCLEOTIDE SEQUENCE</scope>
</reference>
<feature type="domain" description="HTH myb-type" evidence="6">
    <location>
        <begin position="62"/>
        <end position="116"/>
    </location>
</feature>
<dbReference type="InterPro" id="IPR001005">
    <property type="entry name" value="SANT/Myb"/>
</dbReference>
<evidence type="ECO:0000259" key="6">
    <source>
        <dbReference type="PROSITE" id="PS51294"/>
    </source>
</evidence>
<feature type="domain" description="Myb-like" evidence="5">
    <location>
        <begin position="62"/>
        <end position="112"/>
    </location>
</feature>
<dbReference type="Gene3D" id="1.10.10.60">
    <property type="entry name" value="Homeodomain-like"/>
    <property type="match status" value="2"/>
</dbReference>
<sequence length="394" mass="43774">MGRAPCCDKQRINKGPWTEAEDTILSAYIKAHGEGCWRTLPKSAGLARCGKSCRLRWINYLRPDLKRGNISPDEDDLIITLHSLLGNRWSLIAGRIPGRTDNEIKNYWNTHLKRKLKSMGLDPSGAVRGEEQEQEKKKRRRDLEGIAILAWLPSGSVSGHFIHPASSTCLGLFGTEIPCERECSRGEDHRLLNFTILDFTTRKETSVVVERRGLDAARLSSACDIHGWEEELVRGTGNPQGVGEQLPVISFECETLKADNKAEHCIKQFFPSLVGLDAVVNIGTMTIKGLKLDASSSVLVDPPYAAEAHACTKDLNLEPVTKSANVDLWKLVDEELKAEGLTVDNNNVRKEISSLLETEQNINEVTVLPFNNSSNTLESDLTKSEKPGDDLWSF</sequence>
<dbReference type="InterPro" id="IPR009057">
    <property type="entry name" value="Homeodomain-like_sf"/>
</dbReference>
<dbReference type="SMART" id="SM00717">
    <property type="entry name" value="SANT"/>
    <property type="match status" value="2"/>
</dbReference>